<feature type="coiled-coil region" evidence="1">
    <location>
        <begin position="25"/>
        <end position="88"/>
    </location>
</feature>
<comment type="caution">
    <text evidence="2">The sequence shown here is derived from an EMBL/GenBank/DDBJ whole genome shotgun (WGS) entry which is preliminary data.</text>
</comment>
<evidence type="ECO:0000256" key="1">
    <source>
        <dbReference type="SAM" id="Coils"/>
    </source>
</evidence>
<keyword evidence="1" id="KW-0175">Coiled coil</keyword>
<dbReference type="EMBL" id="AOJK01000077">
    <property type="protein sequence ID" value="ELZ39665.1"/>
    <property type="molecule type" value="Genomic_DNA"/>
</dbReference>
<dbReference type="OrthoDB" id="374962at2157"/>
<gene>
    <name evidence="2" type="ORF">C463_16856</name>
</gene>
<reference evidence="2 3" key="1">
    <citation type="journal article" date="2014" name="PLoS Genet.">
        <title>Phylogenetically driven sequencing of extremely halophilic archaea reveals strategies for static and dynamic osmo-response.</title>
        <authorList>
            <person name="Becker E.A."/>
            <person name="Seitzer P.M."/>
            <person name="Tritt A."/>
            <person name="Larsen D."/>
            <person name="Krusor M."/>
            <person name="Yao A.I."/>
            <person name="Wu D."/>
            <person name="Madern D."/>
            <person name="Eisen J.A."/>
            <person name="Darling A.E."/>
            <person name="Facciotti M.T."/>
        </authorList>
    </citation>
    <scope>NUCLEOTIDE SEQUENCE [LARGE SCALE GENOMIC DNA]</scope>
    <source>
        <strain evidence="2 3">DSM 19288</strain>
    </source>
</reference>
<dbReference type="AlphaFoldDB" id="M0DVW6"/>
<dbReference type="Proteomes" id="UP000011586">
    <property type="component" value="Unassembled WGS sequence"/>
</dbReference>
<evidence type="ECO:0000313" key="2">
    <source>
        <dbReference type="EMBL" id="ELZ39665.1"/>
    </source>
</evidence>
<keyword evidence="3" id="KW-1185">Reference proteome</keyword>
<name>M0DVW6_9EURY</name>
<dbReference type="RefSeq" id="WP_008446013.1">
    <property type="nucleotide sequence ID" value="NZ_AOJK01000077.1"/>
</dbReference>
<proteinExistence type="predicted"/>
<protein>
    <submittedName>
        <fullName evidence="2">Uncharacterized protein</fullName>
    </submittedName>
</protein>
<accession>M0DVW6</accession>
<organism evidence="2 3">
    <name type="scientific">Halorubrum californiense DSM 19288</name>
    <dbReference type="NCBI Taxonomy" id="1227465"/>
    <lineage>
        <taxon>Archaea</taxon>
        <taxon>Methanobacteriati</taxon>
        <taxon>Methanobacteriota</taxon>
        <taxon>Stenosarchaea group</taxon>
        <taxon>Halobacteria</taxon>
        <taxon>Halobacteriales</taxon>
        <taxon>Haloferacaceae</taxon>
        <taxon>Halorubrum</taxon>
    </lineage>
</organism>
<dbReference type="PATRIC" id="fig|1227465.4.peg.3259"/>
<sequence>MFDWFRSDDPSGLDAYSKNDLDLEAESIKTDMKVKENDLNRLDQKFLSKAKEAADAAGPKRNRLKSEASAIKQNYEQQQAEYQAMLKEFTTIQTLANAKSRLNSRSDSMLREMDQEQLQSFREDVKRDVLGQNQELAQMEEVANTIDETLTAVTGSGGGQVDDDVEDVIQAFEQGNDVSDFSLADKVSEDDIDESSFSLSDM</sequence>
<evidence type="ECO:0000313" key="3">
    <source>
        <dbReference type="Proteomes" id="UP000011586"/>
    </source>
</evidence>